<keyword evidence="2" id="KW-1185">Reference proteome</keyword>
<accession>A0A8W8I6A7</accession>
<dbReference type="PANTHER" id="PTHR31751:SF42">
    <property type="entry name" value="PROTEIN CBG10204"/>
    <property type="match status" value="1"/>
</dbReference>
<organism evidence="1 2">
    <name type="scientific">Magallana gigas</name>
    <name type="common">Pacific oyster</name>
    <name type="synonym">Crassostrea gigas</name>
    <dbReference type="NCBI Taxonomy" id="29159"/>
    <lineage>
        <taxon>Eukaryota</taxon>
        <taxon>Metazoa</taxon>
        <taxon>Spiralia</taxon>
        <taxon>Lophotrochozoa</taxon>
        <taxon>Mollusca</taxon>
        <taxon>Bivalvia</taxon>
        <taxon>Autobranchia</taxon>
        <taxon>Pteriomorphia</taxon>
        <taxon>Ostreida</taxon>
        <taxon>Ostreoidea</taxon>
        <taxon>Ostreidae</taxon>
        <taxon>Magallana</taxon>
    </lineage>
</organism>
<dbReference type="Proteomes" id="UP000005408">
    <property type="component" value="Unassembled WGS sequence"/>
</dbReference>
<dbReference type="AlphaFoldDB" id="A0A8W8I6A7"/>
<name>A0A8W8I6A7_MAGGI</name>
<evidence type="ECO:0000313" key="2">
    <source>
        <dbReference type="Proteomes" id="UP000005408"/>
    </source>
</evidence>
<evidence type="ECO:0000313" key="1">
    <source>
        <dbReference type="EnsemblMetazoa" id="G12604.1:cds"/>
    </source>
</evidence>
<proteinExistence type="predicted"/>
<sequence length="329" mass="36919">MYVRQAVDRGDPLVIGGDGRADSPDLEEGIVIDIQLVQSNEVKNSMGMEKRGLERAIDWFHNNNLECGMLLKKKVLAASRQSACGQLSKWAKSLTNHLYWVAASTPDGDGDLMWANWESVENHIHNKHEDHNDLFPSCAHDTLEGDERKKKRIKRGSKASEKISNIILSKQMKRGIPKLSPLYQTSQIEAFHSTVNHFAPKMVSFSYYGMYCRLMVAALHFNETTSRVQACETKKHYRINTSTHTPVKVEVFMCIVLITGSITGYVTSLMSETIASVEGQVQPSAARQPPVSCLPEIQSPPLCSNFVHPEKDEAVLSFRARFRKKEASV</sequence>
<dbReference type="PANTHER" id="PTHR31751">
    <property type="entry name" value="SI:CH211-108C17.2-RELATED-RELATED"/>
    <property type="match status" value="1"/>
</dbReference>
<protein>
    <submittedName>
        <fullName evidence="1">Uncharacterized protein</fullName>
    </submittedName>
</protein>
<reference evidence="1" key="1">
    <citation type="submission" date="2022-08" db="UniProtKB">
        <authorList>
            <consortium name="EnsemblMetazoa"/>
        </authorList>
    </citation>
    <scope>IDENTIFICATION</scope>
    <source>
        <strain evidence="1">05x7-T-G4-1.051#20</strain>
    </source>
</reference>
<dbReference type="EnsemblMetazoa" id="G12604.1">
    <property type="protein sequence ID" value="G12604.1:cds"/>
    <property type="gene ID" value="G12604"/>
</dbReference>